<dbReference type="InterPro" id="IPR020846">
    <property type="entry name" value="MFS_dom"/>
</dbReference>
<proteinExistence type="predicted"/>
<feature type="compositionally biased region" description="Low complexity" evidence="5">
    <location>
        <begin position="212"/>
        <end position="227"/>
    </location>
</feature>
<evidence type="ECO:0000256" key="3">
    <source>
        <dbReference type="ARBA" id="ARBA00022989"/>
    </source>
</evidence>
<dbReference type="Pfam" id="PF07690">
    <property type="entry name" value="MFS_1"/>
    <property type="match status" value="1"/>
</dbReference>
<sequence length="439" mass="43002">MTAPQSVRSNRAVVPAGAWRMLGLGLAGQSAGSFLVSAPAFLIPYLHVEQGVPLTTAGWLAAAPTIGMVLTLVAWGALADRVGERGVIAGGLALTAVAAGLAALAASVPGALAAPGLLVLFLVLGGAASASTNSASGRVVVGWFPRERRGLAMGIRQMAQPLGTAVAALVVPPLAATAGFAAPLALAAVATGLLAVGCALGIRNPPRPAPATSPASPAPAVASTVGSATPAPAPAPAARAAATAGGRAANPYRRDRFLVRIHAVSVLLVLPQFTLSTFGLVWLVAGLGVEPLLAGVVVSVSQFVGAGGRIAIGALSDRVGSRVRVLRAVCVAGIVLLAAMALLGGLHLTIAAAIVFVLATTVSVADNGLAFTSVAEAAGSAWAGRALGVQNTGQFLAASAVGPGVAALIALVGYPVAFALIALAPLAALPLVPRRDANA</sequence>
<dbReference type="InterPro" id="IPR052952">
    <property type="entry name" value="MFS-Transporter"/>
</dbReference>
<keyword evidence="2 6" id="KW-0812">Transmembrane</keyword>
<feature type="transmembrane region" description="Helical" evidence="6">
    <location>
        <begin position="291"/>
        <end position="316"/>
    </location>
</feature>
<evidence type="ECO:0000256" key="6">
    <source>
        <dbReference type="SAM" id="Phobius"/>
    </source>
</evidence>
<feature type="transmembrane region" description="Helical" evidence="6">
    <location>
        <begin position="151"/>
        <end position="174"/>
    </location>
</feature>
<dbReference type="SUPFAM" id="SSF103473">
    <property type="entry name" value="MFS general substrate transporter"/>
    <property type="match status" value="1"/>
</dbReference>
<evidence type="ECO:0000256" key="5">
    <source>
        <dbReference type="SAM" id="MobiDB-lite"/>
    </source>
</evidence>
<dbReference type="PANTHER" id="PTHR23527">
    <property type="entry name" value="BLL3282 PROTEIN"/>
    <property type="match status" value="1"/>
</dbReference>
<feature type="transmembrane region" description="Helical" evidence="6">
    <location>
        <begin position="112"/>
        <end position="130"/>
    </location>
</feature>
<feature type="transmembrane region" description="Helical" evidence="6">
    <location>
        <begin position="21"/>
        <end position="46"/>
    </location>
</feature>
<dbReference type="Gene3D" id="1.20.1250.20">
    <property type="entry name" value="MFS general substrate transporter like domains"/>
    <property type="match status" value="2"/>
</dbReference>
<dbReference type="Proteomes" id="UP001165580">
    <property type="component" value="Unassembled WGS sequence"/>
</dbReference>
<comment type="caution">
    <text evidence="8">The sequence shown here is derived from an EMBL/GenBank/DDBJ whole genome shotgun (WGS) entry which is preliminary data.</text>
</comment>
<dbReference type="InterPro" id="IPR036259">
    <property type="entry name" value="MFS_trans_sf"/>
</dbReference>
<evidence type="ECO:0000313" key="9">
    <source>
        <dbReference type="Proteomes" id="UP001165580"/>
    </source>
</evidence>
<name>A0ABT2GDI9_9MICO</name>
<feature type="transmembrane region" description="Helical" evidence="6">
    <location>
        <begin position="58"/>
        <end position="79"/>
    </location>
</feature>
<dbReference type="PROSITE" id="PS50850">
    <property type="entry name" value="MFS"/>
    <property type="match status" value="1"/>
</dbReference>
<protein>
    <submittedName>
        <fullName evidence="8">MFS transporter</fullName>
    </submittedName>
</protein>
<comment type="subcellular location">
    <subcellularLocation>
        <location evidence="1">Cell membrane</location>
        <topology evidence="1">Multi-pass membrane protein</topology>
    </subcellularLocation>
</comment>
<evidence type="ECO:0000313" key="8">
    <source>
        <dbReference type="EMBL" id="MCS5714296.1"/>
    </source>
</evidence>
<dbReference type="EMBL" id="JANTEZ010000002">
    <property type="protein sequence ID" value="MCS5714296.1"/>
    <property type="molecule type" value="Genomic_DNA"/>
</dbReference>
<feature type="transmembrane region" description="Helical" evidence="6">
    <location>
        <begin position="328"/>
        <end position="359"/>
    </location>
</feature>
<keyword evidence="4 6" id="KW-0472">Membrane</keyword>
<feature type="transmembrane region" description="Helical" evidence="6">
    <location>
        <begin position="405"/>
        <end position="432"/>
    </location>
</feature>
<evidence type="ECO:0000259" key="7">
    <source>
        <dbReference type="PROSITE" id="PS50850"/>
    </source>
</evidence>
<feature type="transmembrane region" description="Helical" evidence="6">
    <location>
        <begin position="257"/>
        <end position="285"/>
    </location>
</feature>
<organism evidence="8 9">
    <name type="scientific">Herbiconiux gentiana</name>
    <dbReference type="NCBI Taxonomy" id="2970912"/>
    <lineage>
        <taxon>Bacteria</taxon>
        <taxon>Bacillati</taxon>
        <taxon>Actinomycetota</taxon>
        <taxon>Actinomycetes</taxon>
        <taxon>Micrococcales</taxon>
        <taxon>Microbacteriaceae</taxon>
        <taxon>Herbiconiux</taxon>
    </lineage>
</organism>
<keyword evidence="3 6" id="KW-1133">Transmembrane helix</keyword>
<evidence type="ECO:0000256" key="4">
    <source>
        <dbReference type="ARBA" id="ARBA00023136"/>
    </source>
</evidence>
<feature type="domain" description="Major facilitator superfamily (MFS) profile" evidence="7">
    <location>
        <begin position="18"/>
        <end position="436"/>
    </location>
</feature>
<evidence type="ECO:0000256" key="1">
    <source>
        <dbReference type="ARBA" id="ARBA00004651"/>
    </source>
</evidence>
<feature type="transmembrane region" description="Helical" evidence="6">
    <location>
        <begin position="86"/>
        <end position="106"/>
    </location>
</feature>
<feature type="transmembrane region" description="Helical" evidence="6">
    <location>
        <begin position="180"/>
        <end position="202"/>
    </location>
</feature>
<dbReference type="PANTHER" id="PTHR23527:SF1">
    <property type="entry name" value="BLL3282 PROTEIN"/>
    <property type="match status" value="1"/>
</dbReference>
<dbReference type="RefSeq" id="WP_259485814.1">
    <property type="nucleotide sequence ID" value="NZ_JANTEZ010000002.1"/>
</dbReference>
<dbReference type="InterPro" id="IPR011701">
    <property type="entry name" value="MFS"/>
</dbReference>
<gene>
    <name evidence="8" type="ORF">NVV95_06975</name>
</gene>
<evidence type="ECO:0000256" key="2">
    <source>
        <dbReference type="ARBA" id="ARBA00022692"/>
    </source>
</evidence>
<accession>A0ABT2GDI9</accession>
<keyword evidence="9" id="KW-1185">Reference proteome</keyword>
<feature type="region of interest" description="Disordered" evidence="5">
    <location>
        <begin position="208"/>
        <end position="227"/>
    </location>
</feature>
<reference evidence="8" key="1">
    <citation type="submission" date="2022-08" db="EMBL/GenBank/DDBJ databases">
        <authorList>
            <person name="Deng Y."/>
            <person name="Han X.-F."/>
            <person name="Zhang Y.-Q."/>
        </authorList>
    </citation>
    <scope>NUCLEOTIDE SEQUENCE</scope>
    <source>
        <strain evidence="8">CPCC 205716</strain>
    </source>
</reference>